<feature type="chain" id="PRO_5045543080" description="DUF4148 domain-containing protein" evidence="2">
    <location>
        <begin position="26"/>
        <end position="134"/>
    </location>
</feature>
<evidence type="ECO:0000256" key="2">
    <source>
        <dbReference type="SAM" id="SignalP"/>
    </source>
</evidence>
<accession>A0ABY4S7Q7</accession>
<feature type="region of interest" description="Disordered" evidence="1">
    <location>
        <begin position="100"/>
        <end position="134"/>
    </location>
</feature>
<name>A0ABY4S7Q7_AQUTE</name>
<evidence type="ECO:0000313" key="3">
    <source>
        <dbReference type="EMBL" id="URI08057.1"/>
    </source>
</evidence>
<dbReference type="EMBL" id="CP097635">
    <property type="protein sequence ID" value="URI08057.1"/>
    <property type="molecule type" value="Genomic_DNA"/>
</dbReference>
<feature type="signal peptide" evidence="2">
    <location>
        <begin position="1"/>
        <end position="25"/>
    </location>
</feature>
<keyword evidence="4" id="KW-1185">Reference proteome</keyword>
<keyword evidence="2" id="KW-0732">Signal</keyword>
<evidence type="ECO:0008006" key="5">
    <source>
        <dbReference type="Google" id="ProtNLM"/>
    </source>
</evidence>
<dbReference type="Proteomes" id="UP001056201">
    <property type="component" value="Chromosome 1"/>
</dbReference>
<protein>
    <recommendedName>
        <fullName evidence="5">DUF4148 domain-containing protein</fullName>
    </recommendedName>
</protein>
<gene>
    <name evidence="3" type="ORF">MW290_05615</name>
</gene>
<dbReference type="RefSeq" id="WP_250196279.1">
    <property type="nucleotide sequence ID" value="NZ_CP097635.1"/>
</dbReference>
<organism evidence="3 4">
    <name type="scientific">Aquincola tertiaricarbonis</name>
    <dbReference type="NCBI Taxonomy" id="391953"/>
    <lineage>
        <taxon>Bacteria</taxon>
        <taxon>Pseudomonadati</taxon>
        <taxon>Pseudomonadota</taxon>
        <taxon>Betaproteobacteria</taxon>
        <taxon>Burkholderiales</taxon>
        <taxon>Sphaerotilaceae</taxon>
        <taxon>Aquincola</taxon>
    </lineage>
</organism>
<feature type="compositionally biased region" description="Polar residues" evidence="1">
    <location>
        <begin position="112"/>
        <end position="134"/>
    </location>
</feature>
<evidence type="ECO:0000256" key="1">
    <source>
        <dbReference type="SAM" id="MobiDB-lite"/>
    </source>
</evidence>
<evidence type="ECO:0000313" key="4">
    <source>
        <dbReference type="Proteomes" id="UP001056201"/>
    </source>
</evidence>
<reference evidence="3" key="1">
    <citation type="submission" date="2022-05" db="EMBL/GenBank/DDBJ databases">
        <title>An RpoN-dependent PEP-CTERM gene is involved in floc formation of an Aquincola tertiaricarbonis strain.</title>
        <authorList>
            <person name="Qiu D."/>
            <person name="Xia M."/>
        </authorList>
    </citation>
    <scope>NUCLEOTIDE SEQUENCE</scope>
    <source>
        <strain evidence="3">RN12</strain>
    </source>
</reference>
<sequence length="134" mass="14232">MKLARTTSALALTLAALLGSQAALAGTPAQTARAVSNAATTQQVETRLQPGPYAKYLQYKGMSQEQAIEEARRVGEEPQRQTVRVVVTPLTDLEKYDRAMGRSTRAERTVQVLASSPDSGDRSNASEASPAQGG</sequence>
<proteinExistence type="predicted"/>